<reference evidence="8 9" key="1">
    <citation type="submission" date="2017-05" db="EMBL/GenBank/DDBJ databases">
        <title>Vagococcus spp. assemblies.</title>
        <authorList>
            <person name="Gulvik C.A."/>
        </authorList>
    </citation>
    <scope>NUCLEOTIDE SEQUENCE [LARGE SCALE GENOMIC DNA]</scope>
    <source>
        <strain evidence="8 9">CCUG 41755</strain>
    </source>
</reference>
<dbReference type="Pfam" id="PF14450">
    <property type="entry name" value="FtsA"/>
    <property type="match status" value="1"/>
</dbReference>
<dbReference type="CDD" id="cd24048">
    <property type="entry name" value="ASKHA_NBD_FtsA"/>
    <property type="match status" value="1"/>
</dbReference>
<name>A0A430A7V8_9ENTE</name>
<organism evidence="8 9">
    <name type="scientific">Vagococcus fessus</name>
    <dbReference type="NCBI Taxonomy" id="120370"/>
    <lineage>
        <taxon>Bacteria</taxon>
        <taxon>Bacillati</taxon>
        <taxon>Bacillota</taxon>
        <taxon>Bacilli</taxon>
        <taxon>Lactobacillales</taxon>
        <taxon>Enterococcaceae</taxon>
        <taxon>Vagococcus</taxon>
    </lineage>
</organism>
<evidence type="ECO:0000256" key="5">
    <source>
        <dbReference type="HAMAP-Rule" id="MF_02033"/>
    </source>
</evidence>
<protein>
    <recommendedName>
        <fullName evidence="5 6">Cell division protein FtsA</fullName>
    </recommendedName>
</protein>
<dbReference type="GO" id="GO:0032153">
    <property type="term" value="C:cell division site"/>
    <property type="evidence" value="ECO:0007669"/>
    <property type="project" value="UniProtKB-UniRule"/>
</dbReference>
<dbReference type="AlphaFoldDB" id="A0A430A7V8"/>
<gene>
    <name evidence="5" type="primary">ftsA</name>
    <name evidence="8" type="ORF">CBF31_05620</name>
</gene>
<dbReference type="GO" id="GO:0043093">
    <property type="term" value="P:FtsZ-dependent cytokinesis"/>
    <property type="evidence" value="ECO:0007669"/>
    <property type="project" value="UniProtKB-UniRule"/>
</dbReference>
<dbReference type="Pfam" id="PF02491">
    <property type="entry name" value="SHS2_FTSA"/>
    <property type="match status" value="1"/>
</dbReference>
<comment type="similarity">
    <text evidence="5 6">Belongs to the FtsA/MreB family.</text>
</comment>
<evidence type="ECO:0000256" key="4">
    <source>
        <dbReference type="ARBA" id="ARBA00023306"/>
    </source>
</evidence>
<dbReference type="PANTHER" id="PTHR32432:SF4">
    <property type="entry name" value="CELL DIVISION PROTEIN FTSA"/>
    <property type="match status" value="1"/>
</dbReference>
<dbReference type="HAMAP" id="MF_02033">
    <property type="entry name" value="FtsA"/>
    <property type="match status" value="1"/>
</dbReference>
<evidence type="ECO:0000259" key="7">
    <source>
        <dbReference type="SMART" id="SM00842"/>
    </source>
</evidence>
<dbReference type="InterPro" id="IPR021873">
    <property type="entry name" value="FtsA_C"/>
</dbReference>
<evidence type="ECO:0000256" key="1">
    <source>
        <dbReference type="ARBA" id="ARBA00022475"/>
    </source>
</evidence>
<dbReference type="RefSeq" id="WP_126831408.1">
    <property type="nucleotide sequence ID" value="NZ_CBCRYB010000010.1"/>
</dbReference>
<dbReference type="SUPFAM" id="SSF53067">
    <property type="entry name" value="Actin-like ATPase domain"/>
    <property type="match status" value="2"/>
</dbReference>
<dbReference type="Proteomes" id="UP000287101">
    <property type="component" value="Unassembled WGS sequence"/>
</dbReference>
<evidence type="ECO:0000313" key="8">
    <source>
        <dbReference type="EMBL" id="RSU03196.1"/>
    </source>
</evidence>
<dbReference type="NCBIfam" id="TIGR01174">
    <property type="entry name" value="ftsA"/>
    <property type="match status" value="1"/>
</dbReference>
<dbReference type="PIRSF" id="PIRSF003101">
    <property type="entry name" value="FtsA"/>
    <property type="match status" value="1"/>
</dbReference>
<dbReference type="InterPro" id="IPR003494">
    <property type="entry name" value="SHS2_FtsA"/>
</dbReference>
<sequence>MAKTGIYVGLDIGTTSVKVVVAEYIEGQINIIGVGNAKSEGLSRGIVTDIDNAAASITRAISQAEEKSGIKIRNVNVGLPANLLQVESCEGMIAVNTEAKEITDEDVRKVSAAAIVRSTPPERQIVAIVPKEFKVDGFEGIKDPRGMIGVRLDMSGVVYTGPKTIVHNIRKCVEKAGLQIAELVITPLALTESILSDGEKDFGTIVIDMGGGQTTTAVIYDHDLKFAHVEQEGGEFISKDISVVLNTSLNNAEALKINYGDAYPERTSEQEEFPVDVIGKSEAVKVDERYLSEIIEARMEQIFSKSKDMLEQIEALNLPGGIVLTGGNAGIPGVVELATDIFDRQVRLYVPNHMGLRNPIFSNAISIVEYGSRLSEIHRLANSAIMGERRPVMATPDVRPVIQKAQPAQQSQQIQQAAPVQEYSEYNQTDEEFLGNTETKGDNVKEKLKGFLSNIFD</sequence>
<keyword evidence="3 5" id="KW-0472">Membrane</keyword>
<dbReference type="EMBL" id="NGJY01000002">
    <property type="protein sequence ID" value="RSU03196.1"/>
    <property type="molecule type" value="Genomic_DNA"/>
</dbReference>
<dbReference type="Gene3D" id="3.30.420.40">
    <property type="match status" value="2"/>
</dbReference>
<keyword evidence="4 5" id="KW-0131">Cell cycle</keyword>
<dbReference type="OrthoDB" id="9768127at2"/>
<accession>A0A430A7V8</accession>
<dbReference type="PANTHER" id="PTHR32432">
    <property type="entry name" value="CELL DIVISION PROTEIN FTSA-RELATED"/>
    <property type="match status" value="1"/>
</dbReference>
<comment type="subunit">
    <text evidence="5">Self-interacts. Interacts with FtsZ.</text>
</comment>
<dbReference type="Pfam" id="PF11983">
    <property type="entry name" value="FtsA_C"/>
    <property type="match status" value="1"/>
</dbReference>
<evidence type="ECO:0000313" key="9">
    <source>
        <dbReference type="Proteomes" id="UP000287101"/>
    </source>
</evidence>
<comment type="function">
    <text evidence="5 6">Cell division protein that is involved in the assembly of the Z ring. May serve as a membrane anchor for the Z ring.</text>
</comment>
<keyword evidence="1 5" id="KW-1003">Cell membrane</keyword>
<dbReference type="InterPro" id="IPR043129">
    <property type="entry name" value="ATPase_NBD"/>
</dbReference>
<keyword evidence="9" id="KW-1185">Reference proteome</keyword>
<keyword evidence="2 5" id="KW-0132">Cell division</keyword>
<comment type="caution">
    <text evidence="8">The sequence shown here is derived from an EMBL/GenBank/DDBJ whole genome shotgun (WGS) entry which is preliminary data.</text>
</comment>
<dbReference type="SMART" id="SM00842">
    <property type="entry name" value="FtsA"/>
    <property type="match status" value="1"/>
</dbReference>
<evidence type="ECO:0000256" key="2">
    <source>
        <dbReference type="ARBA" id="ARBA00022618"/>
    </source>
</evidence>
<proteinExistence type="inferred from homology"/>
<comment type="subcellular location">
    <subcellularLocation>
        <location evidence="5">Cell membrane</location>
        <topology evidence="5">Peripheral membrane protein</topology>
        <orientation evidence="5">Cytoplasmic side</orientation>
    </subcellularLocation>
    <text evidence="5">Localizes to the Z ring in an FtsZ-dependent manner. Targeted to the membrane through a conserved C-terminal amphipathic helix.</text>
</comment>
<evidence type="ECO:0000256" key="6">
    <source>
        <dbReference type="PIRNR" id="PIRNR003101"/>
    </source>
</evidence>
<feature type="domain" description="SHS2" evidence="7">
    <location>
        <begin position="7"/>
        <end position="194"/>
    </location>
</feature>
<dbReference type="InterPro" id="IPR020823">
    <property type="entry name" value="Cell_div_FtsA"/>
</dbReference>
<dbReference type="GO" id="GO:0009898">
    <property type="term" value="C:cytoplasmic side of plasma membrane"/>
    <property type="evidence" value="ECO:0007669"/>
    <property type="project" value="UniProtKB-UniRule"/>
</dbReference>
<evidence type="ECO:0000256" key="3">
    <source>
        <dbReference type="ARBA" id="ARBA00023136"/>
    </source>
</evidence>
<dbReference type="InterPro" id="IPR050696">
    <property type="entry name" value="FtsA/MreB"/>
</dbReference>